<dbReference type="InterPro" id="IPR029045">
    <property type="entry name" value="ClpP/crotonase-like_dom_sf"/>
</dbReference>
<dbReference type="EMBL" id="CP060828">
    <property type="protein sequence ID" value="QNP69643.1"/>
    <property type="molecule type" value="Genomic_DNA"/>
</dbReference>
<dbReference type="NCBIfam" id="NF006107">
    <property type="entry name" value="PRK08258.1"/>
    <property type="match status" value="1"/>
</dbReference>
<dbReference type="PROSITE" id="PS00166">
    <property type="entry name" value="ENOYL_COA_HYDRATASE"/>
    <property type="match status" value="1"/>
</dbReference>
<keyword evidence="4" id="KW-1185">Reference proteome</keyword>
<protein>
    <submittedName>
        <fullName evidence="3">Enoyl-CoA hydratase family protein</fullName>
    </submittedName>
</protein>
<evidence type="ECO:0000313" key="4">
    <source>
        <dbReference type="Proteomes" id="UP000516052"/>
    </source>
</evidence>
<evidence type="ECO:0000256" key="1">
    <source>
        <dbReference type="ARBA" id="ARBA00005254"/>
    </source>
</evidence>
<dbReference type="Pfam" id="PF00378">
    <property type="entry name" value="ECH_1"/>
    <property type="match status" value="1"/>
</dbReference>
<dbReference type="RefSeq" id="WP_187746682.1">
    <property type="nucleotide sequence ID" value="NZ_CP060828.1"/>
</dbReference>
<comment type="similarity">
    <text evidence="1 2">Belongs to the enoyl-CoA hydratase/isomerase family.</text>
</comment>
<dbReference type="CDD" id="cd06558">
    <property type="entry name" value="crotonase-like"/>
    <property type="match status" value="1"/>
</dbReference>
<accession>A0A7H0IA27</accession>
<dbReference type="PANTHER" id="PTHR43459">
    <property type="entry name" value="ENOYL-COA HYDRATASE"/>
    <property type="match status" value="1"/>
</dbReference>
<dbReference type="KEGG" id="sroi:IAG44_09435"/>
<dbReference type="InterPro" id="IPR014748">
    <property type="entry name" value="Enoyl-CoA_hydra_C"/>
</dbReference>
<dbReference type="Proteomes" id="UP000516052">
    <property type="component" value="Chromosome"/>
</dbReference>
<sequence length="275" mass="28756">MSPFTGSAARTPRWEHLSVDVTDAVATVTLARPAKLNALTFGAYADLRDLLAELSRERSARALVLTGEGGGFCSGGDVDEIIGATLAMDTAQLLDFNRMTGQVVRAVREAPFPVIAAVHGVAAGAGAVLALAADFRIADPSARFAFLFTRVGLSGGDMGAAYLLPRVVGLGHATRLLMLGEPVRAPEAERIGLISQLTEAGDADETALALARRLAGGPALAYAQTKALLTAELDMPLAAAVELDAATQALLMTGADYREFHAAFTQKRAPKWEGR</sequence>
<proteinExistence type="inferred from homology"/>
<dbReference type="InterPro" id="IPR001753">
    <property type="entry name" value="Enoyl-CoA_hydra/iso"/>
</dbReference>
<evidence type="ECO:0000313" key="3">
    <source>
        <dbReference type="EMBL" id="QNP69643.1"/>
    </source>
</evidence>
<name>A0A7H0IA27_9ACTN</name>
<gene>
    <name evidence="3" type="ORF">IAG44_09435</name>
</gene>
<dbReference type="Gene3D" id="1.10.12.10">
    <property type="entry name" value="Lyase 2-enoyl-coa Hydratase, Chain A, domain 2"/>
    <property type="match status" value="1"/>
</dbReference>
<dbReference type="AlphaFoldDB" id="A0A7H0IA27"/>
<evidence type="ECO:0000256" key="2">
    <source>
        <dbReference type="RuleBase" id="RU003707"/>
    </source>
</evidence>
<dbReference type="InterPro" id="IPR018376">
    <property type="entry name" value="Enoyl-CoA_hyd/isom_CS"/>
</dbReference>
<reference evidence="3 4" key="1">
    <citation type="submission" date="2020-08" db="EMBL/GenBank/DDBJ databases">
        <title>A novel species.</title>
        <authorList>
            <person name="Gao J."/>
        </authorList>
    </citation>
    <scope>NUCLEOTIDE SEQUENCE [LARGE SCALE GENOMIC DNA]</scope>
    <source>
        <strain evidence="3 4">CRXT-G-22</strain>
    </source>
</reference>
<dbReference type="GO" id="GO:0003824">
    <property type="term" value="F:catalytic activity"/>
    <property type="evidence" value="ECO:0007669"/>
    <property type="project" value="InterPro"/>
</dbReference>
<organism evidence="3 4">
    <name type="scientific">Streptomyces roseirectus</name>
    <dbReference type="NCBI Taxonomy" id="2768066"/>
    <lineage>
        <taxon>Bacteria</taxon>
        <taxon>Bacillati</taxon>
        <taxon>Actinomycetota</taxon>
        <taxon>Actinomycetes</taxon>
        <taxon>Kitasatosporales</taxon>
        <taxon>Streptomycetaceae</taxon>
        <taxon>Streptomyces</taxon>
    </lineage>
</organism>
<dbReference type="SUPFAM" id="SSF52096">
    <property type="entry name" value="ClpP/crotonase"/>
    <property type="match status" value="1"/>
</dbReference>
<dbReference type="Gene3D" id="3.90.226.10">
    <property type="entry name" value="2-enoyl-CoA Hydratase, Chain A, domain 1"/>
    <property type="match status" value="1"/>
</dbReference>
<dbReference type="PANTHER" id="PTHR43459:SF1">
    <property type="entry name" value="EG:BACN32G11.4 PROTEIN"/>
    <property type="match status" value="1"/>
</dbReference>